<name>A0A9D9N2A2_9SPIR</name>
<dbReference type="SUPFAM" id="SSF53383">
    <property type="entry name" value="PLP-dependent transferases"/>
    <property type="match status" value="1"/>
</dbReference>
<evidence type="ECO:0000256" key="2">
    <source>
        <dbReference type="ARBA" id="ARBA00022898"/>
    </source>
</evidence>
<proteinExistence type="predicted"/>
<feature type="domain" description="Aminotransferase class V" evidence="3">
    <location>
        <begin position="10"/>
        <end position="372"/>
    </location>
</feature>
<dbReference type="InterPro" id="IPR000192">
    <property type="entry name" value="Aminotrans_V_dom"/>
</dbReference>
<dbReference type="Proteomes" id="UP000823638">
    <property type="component" value="Unassembled WGS sequence"/>
</dbReference>
<dbReference type="InterPro" id="IPR015424">
    <property type="entry name" value="PyrdxlP-dep_Trfase"/>
</dbReference>
<sequence>MNGKNDINTIYLDWAATAPRDREIIKKAVDLDAAAFGNPSSIHNEGKKATALLSEARERAASALKVKQEKIFFTSGGTESNHIPLLSLLLKPSPGSIIVSGGEHPSIINQCNVLKNRGWKVECVNPGKDGKLSPERISEKISTGTALVLVQAVNNETGAIQPVKEISETIRQFSGCGRTIKFHVDGVQAAGKIPVDLNTWDPDSFSVSGHKLGAMRGTGLIYVKNNPENFLKGGEQESGFRPGTENVAGAYSLALALEKHMNNMEEFSLGKQMAGEFITGLKKIKGALIIPENREPESCEYSPWIIQAAFASIPGEVMVRSLAEKGICISTGSACSSKKNSRPVLLAMGIPPETARNGVRFSFGPATKREEILLTLEALKEITARFN</sequence>
<dbReference type="PIRSF" id="PIRSF005572">
    <property type="entry name" value="NifS"/>
    <property type="match status" value="1"/>
</dbReference>
<organism evidence="4 5">
    <name type="scientific">Candidatus Gallitreponema excrementavium</name>
    <dbReference type="NCBI Taxonomy" id="2840840"/>
    <lineage>
        <taxon>Bacteria</taxon>
        <taxon>Pseudomonadati</taxon>
        <taxon>Spirochaetota</taxon>
        <taxon>Spirochaetia</taxon>
        <taxon>Spirochaetales</taxon>
        <taxon>Candidatus Gallitreponema</taxon>
    </lineage>
</organism>
<evidence type="ECO:0000313" key="4">
    <source>
        <dbReference type="EMBL" id="MBO8457550.1"/>
    </source>
</evidence>
<dbReference type="Gene3D" id="1.10.260.50">
    <property type="match status" value="1"/>
</dbReference>
<dbReference type="Gene3D" id="3.40.640.10">
    <property type="entry name" value="Type I PLP-dependent aspartate aminotransferase-like (Major domain)"/>
    <property type="match status" value="1"/>
</dbReference>
<dbReference type="EMBL" id="JADIMM010000070">
    <property type="protein sequence ID" value="MBO8457550.1"/>
    <property type="molecule type" value="Genomic_DNA"/>
</dbReference>
<dbReference type="InterPro" id="IPR015421">
    <property type="entry name" value="PyrdxlP-dep_Trfase_major"/>
</dbReference>
<dbReference type="Gene3D" id="3.90.1150.10">
    <property type="entry name" value="Aspartate Aminotransferase, domain 1"/>
    <property type="match status" value="1"/>
</dbReference>
<dbReference type="Pfam" id="PF00266">
    <property type="entry name" value="Aminotran_5"/>
    <property type="match status" value="1"/>
</dbReference>
<protein>
    <submittedName>
        <fullName evidence="4">Cysteine desulfurase</fullName>
    </submittedName>
</protein>
<reference evidence="4" key="1">
    <citation type="submission" date="2020-10" db="EMBL/GenBank/DDBJ databases">
        <authorList>
            <person name="Gilroy R."/>
        </authorList>
    </citation>
    <scope>NUCLEOTIDE SEQUENCE</scope>
    <source>
        <strain evidence="4">10532</strain>
    </source>
</reference>
<comment type="cofactor">
    <cofactor evidence="1">
        <name>pyridoxal 5'-phosphate</name>
        <dbReference type="ChEBI" id="CHEBI:597326"/>
    </cofactor>
</comment>
<dbReference type="InterPro" id="IPR016454">
    <property type="entry name" value="Cysteine_dSase"/>
</dbReference>
<gene>
    <name evidence="4" type="ORF">IAA81_04895</name>
</gene>
<evidence type="ECO:0000313" key="5">
    <source>
        <dbReference type="Proteomes" id="UP000823638"/>
    </source>
</evidence>
<accession>A0A9D9N2A2</accession>
<keyword evidence="2" id="KW-0663">Pyridoxal phosphate</keyword>
<reference evidence="4" key="2">
    <citation type="journal article" date="2021" name="PeerJ">
        <title>Extensive microbial diversity within the chicken gut microbiome revealed by metagenomics and culture.</title>
        <authorList>
            <person name="Gilroy R."/>
            <person name="Ravi A."/>
            <person name="Getino M."/>
            <person name="Pursley I."/>
            <person name="Horton D.L."/>
            <person name="Alikhan N.F."/>
            <person name="Baker D."/>
            <person name="Gharbi K."/>
            <person name="Hall N."/>
            <person name="Watson M."/>
            <person name="Adriaenssens E.M."/>
            <person name="Foster-Nyarko E."/>
            <person name="Jarju S."/>
            <person name="Secka A."/>
            <person name="Antonio M."/>
            <person name="Oren A."/>
            <person name="Chaudhuri R.R."/>
            <person name="La Ragione R."/>
            <person name="Hildebrand F."/>
            <person name="Pallen M.J."/>
        </authorList>
    </citation>
    <scope>NUCLEOTIDE SEQUENCE</scope>
    <source>
        <strain evidence="4">10532</strain>
    </source>
</reference>
<comment type="caution">
    <text evidence="4">The sequence shown here is derived from an EMBL/GenBank/DDBJ whole genome shotgun (WGS) entry which is preliminary data.</text>
</comment>
<evidence type="ECO:0000259" key="3">
    <source>
        <dbReference type="Pfam" id="PF00266"/>
    </source>
</evidence>
<dbReference type="PANTHER" id="PTHR11601:SF50">
    <property type="entry name" value="CYSTEINE DESULFURASE ISCS 2-RELATED"/>
    <property type="match status" value="1"/>
</dbReference>
<dbReference type="AlphaFoldDB" id="A0A9D9N2A2"/>
<dbReference type="PANTHER" id="PTHR11601">
    <property type="entry name" value="CYSTEINE DESULFURYLASE FAMILY MEMBER"/>
    <property type="match status" value="1"/>
</dbReference>
<evidence type="ECO:0000256" key="1">
    <source>
        <dbReference type="ARBA" id="ARBA00001933"/>
    </source>
</evidence>
<dbReference type="InterPro" id="IPR015422">
    <property type="entry name" value="PyrdxlP-dep_Trfase_small"/>
</dbReference>